<keyword evidence="3" id="KW-0732">Signal</keyword>
<dbReference type="InterPro" id="IPR057739">
    <property type="entry name" value="Glyco_hydro_29_N"/>
</dbReference>
<dbReference type="AlphaFoldDB" id="A7T381"/>
<proteinExistence type="inferred from homology"/>
<accession>A7T381</accession>
<organism evidence="7 8">
    <name type="scientific">Nematostella vectensis</name>
    <name type="common">Starlet sea anemone</name>
    <dbReference type="NCBI Taxonomy" id="45351"/>
    <lineage>
        <taxon>Eukaryota</taxon>
        <taxon>Metazoa</taxon>
        <taxon>Cnidaria</taxon>
        <taxon>Anthozoa</taxon>
        <taxon>Hexacorallia</taxon>
        <taxon>Actiniaria</taxon>
        <taxon>Edwardsiidae</taxon>
        <taxon>Nematostella</taxon>
    </lineage>
</organism>
<dbReference type="SMART" id="SM00812">
    <property type="entry name" value="Alpha_L_fucos"/>
    <property type="match status" value="1"/>
</dbReference>
<evidence type="ECO:0000313" key="8">
    <source>
        <dbReference type="Proteomes" id="UP000001593"/>
    </source>
</evidence>
<dbReference type="GO" id="GO:0004560">
    <property type="term" value="F:alpha-L-fucosidase activity"/>
    <property type="evidence" value="ECO:0007669"/>
    <property type="project" value="UniProtKB-EC"/>
</dbReference>
<keyword evidence="4" id="KW-0378">Hydrolase</keyword>
<evidence type="ECO:0000256" key="2">
    <source>
        <dbReference type="ARBA" id="ARBA00012662"/>
    </source>
</evidence>
<evidence type="ECO:0000256" key="1">
    <source>
        <dbReference type="ARBA" id="ARBA00007951"/>
    </source>
</evidence>
<dbReference type="Pfam" id="PF01120">
    <property type="entry name" value="Alpha_L_fucos"/>
    <property type="match status" value="2"/>
</dbReference>
<feature type="non-terminal residue" evidence="7">
    <location>
        <position position="157"/>
    </location>
</feature>
<sequence>YLPSWDSLDSRPDPPWYDKAKFGVFMHWGVYSVPSFGSEWFWNHWKQQHYPSCIEFMKKNYPSGFSYADFGPMFKAEFFDPNYFAKLVAKSGASSNTSWNWNSVDNGPHRDLTDDMATAIRQYKNITFGLYYSLYEWFHPLYLEDQHNKYKTQGFVK</sequence>
<evidence type="ECO:0000256" key="5">
    <source>
        <dbReference type="ARBA" id="ARBA00023295"/>
    </source>
</evidence>
<feature type="domain" description="Glycoside hydrolase family 29 N-terminal" evidence="6">
    <location>
        <begin position="1"/>
        <end position="93"/>
    </location>
</feature>
<feature type="non-terminal residue" evidence="7">
    <location>
        <position position="1"/>
    </location>
</feature>
<reference evidence="7 8" key="1">
    <citation type="journal article" date="2007" name="Science">
        <title>Sea anemone genome reveals ancestral eumetazoan gene repertoire and genomic organization.</title>
        <authorList>
            <person name="Putnam N.H."/>
            <person name="Srivastava M."/>
            <person name="Hellsten U."/>
            <person name="Dirks B."/>
            <person name="Chapman J."/>
            <person name="Salamov A."/>
            <person name="Terry A."/>
            <person name="Shapiro H."/>
            <person name="Lindquist E."/>
            <person name="Kapitonov V.V."/>
            <person name="Jurka J."/>
            <person name="Genikhovich G."/>
            <person name="Grigoriev I.V."/>
            <person name="Lucas S.M."/>
            <person name="Steele R.E."/>
            <person name="Finnerty J.R."/>
            <person name="Technau U."/>
            <person name="Martindale M.Q."/>
            <person name="Rokhsar D.S."/>
        </authorList>
    </citation>
    <scope>NUCLEOTIDE SEQUENCE [LARGE SCALE GENOMIC DNA]</scope>
    <source>
        <strain evidence="8">CH2 X CH6</strain>
    </source>
</reference>
<dbReference type="InterPro" id="IPR000933">
    <property type="entry name" value="Glyco_hydro_29"/>
</dbReference>
<dbReference type="Gene3D" id="3.20.20.80">
    <property type="entry name" value="Glycosidases"/>
    <property type="match status" value="1"/>
</dbReference>
<evidence type="ECO:0000256" key="3">
    <source>
        <dbReference type="ARBA" id="ARBA00022729"/>
    </source>
</evidence>
<dbReference type="OMA" id="IRANHSH"/>
<keyword evidence="8" id="KW-1185">Reference proteome</keyword>
<evidence type="ECO:0000313" key="7">
    <source>
        <dbReference type="EMBL" id="EDO29584.1"/>
    </source>
</evidence>
<dbReference type="STRING" id="45351.A7T381"/>
<name>A7T381_NEMVE</name>
<feature type="domain" description="Glycoside hydrolase family 29 N-terminal" evidence="6">
    <location>
        <begin position="95"/>
        <end position="151"/>
    </location>
</feature>
<dbReference type="InterPro" id="IPR017853">
    <property type="entry name" value="GH"/>
</dbReference>
<protein>
    <recommendedName>
        <fullName evidence="2">alpha-L-fucosidase</fullName>
        <ecNumber evidence="2">3.2.1.51</ecNumber>
    </recommendedName>
</protein>
<dbReference type="EC" id="3.2.1.51" evidence="2"/>
<dbReference type="PhylomeDB" id="A7T381"/>
<gene>
    <name evidence="7" type="ORF">NEMVEDRAFT_v1g53708</name>
</gene>
<dbReference type="Proteomes" id="UP000001593">
    <property type="component" value="Unassembled WGS sequence"/>
</dbReference>
<dbReference type="SUPFAM" id="SSF51445">
    <property type="entry name" value="(Trans)glycosidases"/>
    <property type="match status" value="1"/>
</dbReference>
<dbReference type="GO" id="GO:0005975">
    <property type="term" value="P:carbohydrate metabolic process"/>
    <property type="evidence" value="ECO:0007669"/>
    <property type="project" value="InterPro"/>
</dbReference>
<dbReference type="PANTHER" id="PTHR10030:SF37">
    <property type="entry name" value="ALPHA-L-FUCOSIDASE-RELATED"/>
    <property type="match status" value="1"/>
</dbReference>
<dbReference type="InParanoid" id="A7T381"/>
<keyword evidence="5" id="KW-0326">Glycosidase</keyword>
<dbReference type="HOGENOM" id="CLU_002934_2_0_1"/>
<dbReference type="EMBL" id="DS470427">
    <property type="protein sequence ID" value="EDO29584.1"/>
    <property type="molecule type" value="Genomic_DNA"/>
</dbReference>
<evidence type="ECO:0000256" key="4">
    <source>
        <dbReference type="ARBA" id="ARBA00022801"/>
    </source>
</evidence>
<dbReference type="PANTHER" id="PTHR10030">
    <property type="entry name" value="ALPHA-L-FUCOSIDASE"/>
    <property type="match status" value="1"/>
</dbReference>
<comment type="similarity">
    <text evidence="1">Belongs to the glycosyl hydrolase 29 family.</text>
</comment>
<evidence type="ECO:0000259" key="6">
    <source>
        <dbReference type="Pfam" id="PF01120"/>
    </source>
</evidence>
<dbReference type="eggNOG" id="KOG3340">
    <property type="taxonomic scope" value="Eukaryota"/>
</dbReference>